<keyword evidence="2" id="KW-1185">Reference proteome</keyword>
<feature type="compositionally biased region" description="Basic and acidic residues" evidence="1">
    <location>
        <begin position="13"/>
        <end position="22"/>
    </location>
</feature>
<dbReference type="Gene3D" id="1.10.357.40">
    <property type="entry name" value="YbiA-like"/>
    <property type="match status" value="1"/>
</dbReference>
<protein>
    <submittedName>
        <fullName evidence="4">NADAR domain-containing protein</fullName>
    </submittedName>
    <submittedName>
        <fullName evidence="3">Rhodanese domain-containing protein</fullName>
    </submittedName>
</protein>
<name>A0A0K0EEZ4_STRER</name>
<accession>A0A0K0EEZ4</accession>
<feature type="region of interest" description="Disordered" evidence="1">
    <location>
        <begin position="1"/>
        <end position="24"/>
    </location>
</feature>
<organism evidence="3">
    <name type="scientific">Strongyloides stercoralis</name>
    <name type="common">Threadworm</name>
    <dbReference type="NCBI Taxonomy" id="6248"/>
    <lineage>
        <taxon>Eukaryota</taxon>
        <taxon>Metazoa</taxon>
        <taxon>Ecdysozoa</taxon>
        <taxon>Nematoda</taxon>
        <taxon>Chromadorea</taxon>
        <taxon>Rhabditida</taxon>
        <taxon>Tylenchina</taxon>
        <taxon>Panagrolaimomorpha</taxon>
        <taxon>Strongyloidoidea</taxon>
        <taxon>Strongyloididae</taxon>
        <taxon>Strongyloides</taxon>
    </lineage>
</organism>
<dbReference type="WBParaSite" id="TCONS_00007135.p1">
    <property type="protein sequence ID" value="TCONS_00007135.p1"/>
    <property type="gene ID" value="XLOC_005197"/>
</dbReference>
<dbReference type="Proteomes" id="UP000035681">
    <property type="component" value="Unplaced"/>
</dbReference>
<proteinExistence type="predicted"/>
<dbReference type="SUPFAM" id="SSF143990">
    <property type="entry name" value="YbiA-like"/>
    <property type="match status" value="1"/>
</dbReference>
<dbReference type="AlphaFoldDB" id="A0A0K0EEZ4"/>
<dbReference type="InterPro" id="IPR037238">
    <property type="entry name" value="YbiA-like_sf"/>
</dbReference>
<feature type="compositionally biased region" description="Polar residues" evidence="1">
    <location>
        <begin position="1"/>
        <end position="12"/>
    </location>
</feature>
<reference evidence="3" key="1">
    <citation type="submission" date="2015-08" db="UniProtKB">
        <authorList>
            <consortium name="WormBaseParasite"/>
        </authorList>
    </citation>
    <scope>IDENTIFICATION</scope>
</reference>
<dbReference type="WBParaSite" id="SSTP_0000805800.1">
    <property type="protein sequence ID" value="SSTP_0000805800.1"/>
    <property type="gene ID" value="SSTP_0000805800"/>
</dbReference>
<evidence type="ECO:0000313" key="2">
    <source>
        <dbReference type="Proteomes" id="UP000035681"/>
    </source>
</evidence>
<evidence type="ECO:0000313" key="4">
    <source>
        <dbReference type="WBParaSite" id="TCONS_00007135.p1"/>
    </source>
</evidence>
<evidence type="ECO:0000256" key="1">
    <source>
        <dbReference type="SAM" id="MobiDB-lite"/>
    </source>
</evidence>
<sequence>MITSFFGNTPNFEENKIKKTEGNDNLGATPMEVSKFINKKTSYLNLFKRRRNLLPHKKGIVKRKYFRGEKFNLKEILLYNNDWDEENDVNLMKTTSIPRGIETLKYTIDSEKIILVEDSSSIYSLVHRVKNLNYDGINFHSVDEAYQYYKLIDFCGSNENMLYSMLSKKNAQRSYVKMCLALHNKTRADVIKWRGKEGLKLLFNLTYQKFVQNKELYEIMKADKDKLILNIFGEDNYDACGRVQDLVPWLHEHHFHPIEIPEVMDFSDIKLFPKISTGRNLQGVIVMLVRRYLEKNIPH</sequence>
<evidence type="ECO:0000313" key="3">
    <source>
        <dbReference type="WBParaSite" id="SSTP_0000805800.1"/>
    </source>
</evidence>